<reference evidence="1" key="7">
    <citation type="journal article" date="2005" name="Science">
        <title>The Transcriptional Landscape of the Mammalian Genome.</title>
        <authorList>
            <consortium name="The FANTOM Consortium"/>
            <consortium name="Riken Genome Exploration Research Group and Genome Science Group (Genome Network Project Core Group)"/>
        </authorList>
    </citation>
    <scope>NUCLEOTIDE SEQUENCE</scope>
    <source>
        <strain evidence="1">NOD</strain>
        <tissue evidence="1">Activated spleen</tissue>
    </source>
</reference>
<dbReference type="AGR" id="MGI:3641781"/>
<organism evidence="1">
    <name type="scientific">Mus musculus</name>
    <name type="common">Mouse</name>
    <dbReference type="NCBI Taxonomy" id="10090"/>
    <lineage>
        <taxon>Eukaryota</taxon>
        <taxon>Metazoa</taxon>
        <taxon>Chordata</taxon>
        <taxon>Craniata</taxon>
        <taxon>Vertebrata</taxon>
        <taxon>Euteleostomi</taxon>
        <taxon>Mammalia</taxon>
        <taxon>Eutheria</taxon>
        <taxon>Euarchontoglires</taxon>
        <taxon>Glires</taxon>
        <taxon>Rodentia</taxon>
        <taxon>Myomorpha</taxon>
        <taxon>Muroidea</taxon>
        <taxon>Muridae</taxon>
        <taxon>Murinae</taxon>
        <taxon>Mus</taxon>
        <taxon>Mus</taxon>
    </lineage>
</organism>
<evidence type="ECO:0000313" key="2">
    <source>
        <dbReference type="MGI" id="MGI:3641781"/>
    </source>
</evidence>
<dbReference type="EMBL" id="AK172270">
    <property type="protein sequence ID" value="BAE42915.1"/>
    <property type="molecule type" value="mRNA"/>
</dbReference>
<reference evidence="1" key="4">
    <citation type="journal article" date="2001" name="Nature">
        <title>Functional annotation of a full-length mouse cDNA collection.</title>
        <authorList>
            <consortium name="The RIKEN Genome Exploration Research Group Phase II Team and the FANTOM Consortium"/>
        </authorList>
    </citation>
    <scope>NUCLEOTIDE SEQUENCE</scope>
    <source>
        <strain evidence="1">NOD</strain>
        <tissue evidence="1">Activated spleen</tissue>
    </source>
</reference>
<protein>
    <submittedName>
        <fullName evidence="1">Uncharacterized protein</fullName>
    </submittedName>
</protein>
<evidence type="ECO:0000313" key="1">
    <source>
        <dbReference type="EMBL" id="BAE42915.1"/>
    </source>
</evidence>
<reference evidence="1" key="1">
    <citation type="journal article" date="1999" name="Methods Enzymol.">
        <title>High-efficiency full-length cDNA cloning.</title>
        <authorList>
            <person name="Carninci P."/>
            <person name="Hayashizaki Y."/>
        </authorList>
    </citation>
    <scope>NUCLEOTIDE SEQUENCE</scope>
    <source>
        <strain evidence="1">NOD</strain>
        <tissue evidence="1">Activated spleen</tissue>
    </source>
</reference>
<reference evidence="1" key="3">
    <citation type="journal article" date="2000" name="Genome Res.">
        <title>RIKEN integrated sequence analysis (RISA) system--384-format sequencing pipeline with 384 multicapillary sequencer.</title>
        <authorList>
            <person name="Shibata K."/>
            <person name="Itoh M."/>
            <person name="Aizawa K."/>
            <person name="Nagaoka S."/>
            <person name="Sasaki N."/>
            <person name="Carninci P."/>
            <person name="Konno H."/>
            <person name="Akiyama J."/>
            <person name="Nishi K."/>
            <person name="Kitsunai T."/>
            <person name="Tashiro H."/>
            <person name="Itoh M."/>
            <person name="Sumi N."/>
            <person name="Ishii Y."/>
            <person name="Nakamura S."/>
            <person name="Hazama M."/>
            <person name="Nishine T."/>
            <person name="Harada A."/>
            <person name="Yamamoto R."/>
            <person name="Matsumoto H."/>
            <person name="Sakaguchi S."/>
            <person name="Ikegami T."/>
            <person name="Kashiwagi K."/>
            <person name="Fujiwake S."/>
            <person name="Inoue K."/>
            <person name="Togawa Y."/>
            <person name="Izawa M."/>
            <person name="Ohara E."/>
            <person name="Watahiki M."/>
            <person name="Yoneda Y."/>
            <person name="Ishikawa T."/>
            <person name="Ozawa K."/>
            <person name="Tanaka T."/>
            <person name="Matsuura S."/>
            <person name="Kawai J."/>
            <person name="Okazaki Y."/>
            <person name="Muramatsu M."/>
            <person name="Inoue Y."/>
            <person name="Kira A."/>
            <person name="Hayashizaki Y."/>
        </authorList>
    </citation>
    <scope>NUCLEOTIDE SEQUENCE</scope>
    <source>
        <strain evidence="1">NOD</strain>
        <tissue evidence="1">Activated spleen</tissue>
    </source>
</reference>
<reference evidence="1" key="2">
    <citation type="journal article" date="2000" name="Genome Res.">
        <title>Normalization and subtraction of cap-trapper-selected cDNAs to prepare full-length cDNA libraries for rapid discovery of new genes.</title>
        <authorList>
            <person name="Carninci P."/>
            <person name="Shibata Y."/>
            <person name="Hayatsu N."/>
            <person name="Sugahara Y."/>
            <person name="Shibata K."/>
            <person name="Itoh M."/>
            <person name="Konno H."/>
            <person name="Okazaki Y."/>
            <person name="Muramatsu M."/>
            <person name="Hayashizaki Y."/>
        </authorList>
    </citation>
    <scope>NUCLEOTIDE SEQUENCE</scope>
    <source>
        <strain evidence="1">NOD</strain>
        <tissue evidence="1">Activated spleen</tissue>
    </source>
</reference>
<reference evidence="1" key="8">
    <citation type="journal article" date="2005" name="Science">
        <title>Antisense Transcription in the Mammalian Transcriptome.</title>
        <authorList>
            <consortium name="RIKEN Genome Exploration Research Group and Genome Science Group (Genome Network Project Core Group) and the FANTOM Consortium"/>
        </authorList>
    </citation>
    <scope>NUCLEOTIDE SEQUENCE</scope>
    <source>
        <strain evidence="1">NOD</strain>
        <tissue evidence="1">Activated spleen</tissue>
    </source>
</reference>
<dbReference type="MGI" id="MGI:3641781">
    <property type="gene designation" value="F830112A20Rik"/>
</dbReference>
<accession>Q3T9V5</accession>
<name>Q3T9V5_MOUSE</name>
<proteinExistence type="evidence at transcript level"/>
<dbReference type="AlphaFoldDB" id="Q3T9V5"/>
<reference evidence="1" key="5">
    <citation type="journal article" date="2002" name="Nature">
        <title>Analysis of the mouse transcriptome based on functional annotation of 60,770 full-length cDNAs.</title>
        <authorList>
            <consortium name="The FANTOM Consortium and the RIKEN Genome Exploration Research Group Phase I and II Team"/>
        </authorList>
    </citation>
    <scope>NUCLEOTIDE SEQUENCE</scope>
    <source>
        <strain evidence="1">NOD</strain>
        <tissue evidence="1">Activated spleen</tissue>
    </source>
</reference>
<reference evidence="1" key="6">
    <citation type="submission" date="2004-04" db="EMBL/GenBank/DDBJ databases">
        <authorList>
            <person name="Arakawa T."/>
            <person name="Carninci P."/>
            <person name="Fukuda S."/>
            <person name="Hashizume W."/>
            <person name="Hayashida K."/>
            <person name="Hori F."/>
            <person name="Iida J."/>
            <person name="Imamura K."/>
            <person name="Imotani K."/>
            <person name="Itoh M."/>
            <person name="Kanagawa S."/>
            <person name="Kawai J."/>
            <person name="Kojima M."/>
            <person name="Konno H."/>
            <person name="Murata M."/>
            <person name="Nakamura M."/>
            <person name="Ninomiya N."/>
            <person name="Nishiyori H."/>
            <person name="Nomura K."/>
            <person name="Ohno M."/>
            <person name="Sakazume N."/>
            <person name="Sano H."/>
            <person name="Sasaki D."/>
            <person name="Shibata K."/>
            <person name="Shiraki T."/>
            <person name="Tagami M."/>
            <person name="Tagami Y."/>
            <person name="Waki K."/>
            <person name="Watahiki A."/>
            <person name="Muramatsu M."/>
            <person name="Hayashizaki Y."/>
        </authorList>
    </citation>
    <scope>NUCLEOTIDE SEQUENCE</scope>
    <source>
        <strain evidence="1">NOD</strain>
        <tissue evidence="1">Activated spleen</tissue>
    </source>
</reference>
<gene>
    <name evidence="2" type="primary">F830112A20Rik</name>
</gene>
<sequence length="52" mass="5629">MSPSSSCLASCFCPFLFSFLSPLFRLGKFGLMTAFNFCCAFGDDFSLPVRGG</sequence>